<evidence type="ECO:0000313" key="2">
    <source>
        <dbReference type="RefSeq" id="XP_075092567.1"/>
    </source>
</evidence>
<organism evidence="1 2">
    <name type="scientific">Nicotiana tabacum</name>
    <name type="common">Common tobacco</name>
    <dbReference type="NCBI Taxonomy" id="4097"/>
    <lineage>
        <taxon>Eukaryota</taxon>
        <taxon>Viridiplantae</taxon>
        <taxon>Streptophyta</taxon>
        <taxon>Embryophyta</taxon>
        <taxon>Tracheophyta</taxon>
        <taxon>Spermatophyta</taxon>
        <taxon>Magnoliopsida</taxon>
        <taxon>eudicotyledons</taxon>
        <taxon>Gunneridae</taxon>
        <taxon>Pentapetalae</taxon>
        <taxon>asterids</taxon>
        <taxon>lamiids</taxon>
        <taxon>Solanales</taxon>
        <taxon>Solanaceae</taxon>
        <taxon>Nicotianoideae</taxon>
        <taxon>Nicotianeae</taxon>
        <taxon>Nicotiana</taxon>
    </lineage>
</organism>
<keyword evidence="1" id="KW-1185">Reference proteome</keyword>
<sequence length="391" mass="45009">MPHEKAPGVDGFPIEFFTKHWQEVGDEVCDAVKQFFVTGKMHKGISSTAVTLIPKVQNPSHVKDYRPIACCTTLYKIITKFITTRIKKVIGGLVGESQSAFIEVRCITDNILFTHELFKGYNRKGISPRCVLKVDLRKAYDTLEWAFLEKVLADLQSIRLLKQTFQKFAEASSLQANAEKSATYLAGTLPFKYLGVPLASKKLSVIQCWPLVEKITQRINCWTSRLLSYAGRVQLIKFINGVKKGFGFLGKNLLTTRSRWSKYDEFGVKGDLMSRLDQLQKGNSFSIMKLYQLQFPQLPKVPWKGIVLQPKMHPRFKFILWLALQRRLATVDRLLKFGVQIPQQCILCKLTDETFDNLFFECSVTNELWSRLLKWWDIAKLFEIGKVRWHG</sequence>
<dbReference type="RefSeq" id="XP_075092567.1">
    <property type="nucleotide sequence ID" value="XM_075236466.1"/>
</dbReference>
<reference evidence="1" key="1">
    <citation type="journal article" date="2014" name="Nat. Commun.">
        <title>The tobacco genome sequence and its comparison with those of tomato and potato.</title>
        <authorList>
            <person name="Sierro N."/>
            <person name="Battey J.N."/>
            <person name="Ouadi S."/>
            <person name="Bakaher N."/>
            <person name="Bovet L."/>
            <person name="Willig A."/>
            <person name="Goepfert S."/>
            <person name="Peitsch M.C."/>
            <person name="Ivanov N.V."/>
        </authorList>
    </citation>
    <scope>NUCLEOTIDE SEQUENCE [LARGE SCALE GENOMIC DNA]</scope>
</reference>
<protein>
    <submittedName>
        <fullName evidence="2">Uncharacterized protein LOC142172780</fullName>
    </submittedName>
</protein>
<name>A0AC58T5S5_TOBAC</name>
<evidence type="ECO:0000313" key="1">
    <source>
        <dbReference type="Proteomes" id="UP000790787"/>
    </source>
</evidence>
<dbReference type="Proteomes" id="UP000790787">
    <property type="component" value="Chromosome 18"/>
</dbReference>
<reference evidence="2" key="2">
    <citation type="submission" date="2025-08" db="UniProtKB">
        <authorList>
            <consortium name="RefSeq"/>
        </authorList>
    </citation>
    <scope>IDENTIFICATION</scope>
    <source>
        <tissue evidence="2">Leaf</tissue>
    </source>
</reference>
<proteinExistence type="predicted"/>
<accession>A0AC58T5S5</accession>
<gene>
    <name evidence="2" type="primary">LOC142172780</name>
</gene>